<dbReference type="GO" id="GO:0009401">
    <property type="term" value="P:phosphoenolpyruvate-dependent sugar phosphotransferase system"/>
    <property type="evidence" value="ECO:0007669"/>
    <property type="project" value="TreeGrafter"/>
</dbReference>
<dbReference type="RefSeq" id="WP_342350244.1">
    <property type="nucleotide sequence ID" value="NZ_CAKJVE010000004.1"/>
</dbReference>
<dbReference type="Gene3D" id="3.20.20.70">
    <property type="entry name" value="Aldolase class I"/>
    <property type="match status" value="1"/>
</dbReference>
<comment type="caution">
    <text evidence="2">The sequence shown here is derived from an EMBL/GenBank/DDBJ whole genome shotgun (WGS) entry which is preliminary data.</text>
</comment>
<dbReference type="Pfam" id="PF08013">
    <property type="entry name" value="GatZ_KbaZ-like"/>
    <property type="match status" value="1"/>
</dbReference>
<comment type="pathway">
    <text evidence="1">Carbohydrate metabolism.</text>
</comment>
<dbReference type="InterPro" id="IPR012062">
    <property type="entry name" value="GatZ/KbaZ-like"/>
</dbReference>
<keyword evidence="2" id="KW-0456">Lyase</keyword>
<accession>A0AA86JNK1</accession>
<dbReference type="Gene3D" id="1.10.400.20">
    <property type="entry name" value="putative tagatose 6-phosphate kinase domain like"/>
    <property type="match status" value="1"/>
</dbReference>
<evidence type="ECO:0000256" key="1">
    <source>
        <dbReference type="ARBA" id="ARBA00005007"/>
    </source>
</evidence>
<evidence type="ECO:0000313" key="3">
    <source>
        <dbReference type="Proteomes" id="UP000789738"/>
    </source>
</evidence>
<organism evidence="2 3">
    <name type="scientific">Clostridium neonatale</name>
    <dbReference type="NCBI Taxonomy" id="137838"/>
    <lineage>
        <taxon>Bacteria</taxon>
        <taxon>Bacillati</taxon>
        <taxon>Bacillota</taxon>
        <taxon>Clostridia</taxon>
        <taxon>Eubacteriales</taxon>
        <taxon>Clostridiaceae</taxon>
        <taxon>Clostridium</taxon>
    </lineage>
</organism>
<name>A0AA86JNK1_9CLOT</name>
<dbReference type="InterPro" id="IPR050303">
    <property type="entry name" value="GatZ_KbaZ_carbometab"/>
</dbReference>
<reference evidence="2" key="1">
    <citation type="submission" date="2021-10" db="EMBL/GenBank/DDBJ databases">
        <authorList>
            <person name="Mesa V."/>
        </authorList>
    </citation>
    <scope>NUCLEOTIDE SEQUENCE</scope>
    <source>
        <strain evidence="2">CC3_PB</strain>
    </source>
</reference>
<dbReference type="PANTHER" id="PTHR32502">
    <property type="entry name" value="N-ACETYLGALACTOSAMINE PERMEASE II COMPONENT-RELATED"/>
    <property type="match status" value="1"/>
</dbReference>
<protein>
    <submittedName>
        <fullName evidence="2">D-tagatose-1,6-bisphosphate aldolase, non-catalytic subunit KbaZ/GatZ</fullName>
        <ecNumber evidence="2">4.1.2.40</ecNumber>
    </submittedName>
</protein>
<dbReference type="SUPFAM" id="SSF51569">
    <property type="entry name" value="Aldolase"/>
    <property type="match status" value="1"/>
</dbReference>
<dbReference type="GO" id="GO:0005886">
    <property type="term" value="C:plasma membrane"/>
    <property type="evidence" value="ECO:0007669"/>
    <property type="project" value="TreeGrafter"/>
</dbReference>
<gene>
    <name evidence="2" type="primary">kbaZ</name>
    <name evidence="2" type="ORF">CNEO_40605</name>
</gene>
<dbReference type="EMBL" id="CAKJVE010000004">
    <property type="protein sequence ID" value="CAG9703413.1"/>
    <property type="molecule type" value="Genomic_DNA"/>
</dbReference>
<dbReference type="InterPro" id="IPR013785">
    <property type="entry name" value="Aldolase_TIM"/>
</dbReference>
<dbReference type="PIRSF" id="PIRSF009264">
    <property type="entry name" value="TagBP_ald_AgaZ"/>
    <property type="match status" value="1"/>
</dbReference>
<dbReference type="PANTHER" id="PTHR32502:SF2">
    <property type="entry name" value="D-TAGATOSE-1,6-BISPHOSPHATE ALDOLASE SUBUNIT KBAZ"/>
    <property type="match status" value="1"/>
</dbReference>
<dbReference type="Proteomes" id="UP000789738">
    <property type="component" value="Unassembled WGS sequence"/>
</dbReference>
<proteinExistence type="predicted"/>
<dbReference type="GO" id="GO:0009025">
    <property type="term" value="F:tagatose-bisphosphate aldolase activity"/>
    <property type="evidence" value="ECO:0007669"/>
    <property type="project" value="UniProtKB-EC"/>
</dbReference>
<dbReference type="AlphaFoldDB" id="A0AA86JNK1"/>
<sequence>MKCYYVKNIFINAMKEGKYMYKHPIIDIIKNYKSGKHDGIFSVCCSNKFVIEAAMDKIKNTDMYLLVEATANQVDQFGGYTGMKPLEYKKFIYDLCEKNDFPKDKLILGGDHLGPLTWKETDEKQAMENAKELIRQYVMAGFTKIHIDTSMPIKGDIEKGDFGDGIIAERAGILCKVAEDAYKDLLKEDTDAVHPVYIIGSEVPIPGGAEAEEEVEEGMQVTKVEHLKKTVETFKESFKKHGVENAFEYVVGIVVQPGVEYGSDSVWEYDREAASELSKAIKEYDNLVFEAHSTDYQTRYALRQMVEDGYIILKVGPALTFAFREGAFLLNCIEEELLKYDSNIELSKFKEILDFTMIKNPAQWSKHYSGTGYKVKLERKYSLSDRCRYYMPDEDVEFALNKMLDNLSNAEIPLTVLSQYMHNQYKKVREGDLKLNAYDLLKDIIGEYIEDYIYAIRKK</sequence>
<dbReference type="GO" id="GO:0005975">
    <property type="term" value="P:carbohydrate metabolic process"/>
    <property type="evidence" value="ECO:0007669"/>
    <property type="project" value="InterPro"/>
</dbReference>
<dbReference type="EC" id="4.1.2.40" evidence="2"/>
<evidence type="ECO:0000313" key="2">
    <source>
        <dbReference type="EMBL" id="CAG9703413.1"/>
    </source>
</evidence>